<organism evidence="2 3">
    <name type="scientific">Pyrobaculum ferrireducens</name>
    <dbReference type="NCBI Taxonomy" id="1104324"/>
    <lineage>
        <taxon>Archaea</taxon>
        <taxon>Thermoproteota</taxon>
        <taxon>Thermoprotei</taxon>
        <taxon>Thermoproteales</taxon>
        <taxon>Thermoproteaceae</taxon>
        <taxon>Pyrobaculum</taxon>
    </lineage>
</organism>
<gene>
    <name evidence="2" type="ORF">P186_0525</name>
</gene>
<feature type="transmembrane region" description="Helical" evidence="1">
    <location>
        <begin position="102"/>
        <end position="121"/>
    </location>
</feature>
<dbReference type="KEGG" id="pyr:P186_0525"/>
<evidence type="ECO:0000256" key="1">
    <source>
        <dbReference type="SAM" id="Phobius"/>
    </source>
</evidence>
<dbReference type="GeneID" id="11594791"/>
<dbReference type="EMBL" id="CP003098">
    <property type="protein sequence ID" value="AET31977.1"/>
    <property type="molecule type" value="Genomic_DNA"/>
</dbReference>
<dbReference type="OrthoDB" id="384021at2157"/>
<evidence type="ECO:0000313" key="3">
    <source>
        <dbReference type="Proteomes" id="UP000005867"/>
    </source>
</evidence>
<dbReference type="Proteomes" id="UP000005867">
    <property type="component" value="Chromosome"/>
</dbReference>
<proteinExistence type="predicted"/>
<keyword evidence="3" id="KW-1185">Reference proteome</keyword>
<protein>
    <submittedName>
        <fullName evidence="2">Uncharacterized protein</fullName>
    </submittedName>
</protein>
<dbReference type="AlphaFoldDB" id="G7VH74"/>
<dbReference type="STRING" id="1104324.P186_0525"/>
<feature type="transmembrane region" description="Helical" evidence="1">
    <location>
        <begin position="36"/>
        <end position="61"/>
    </location>
</feature>
<dbReference type="HOGENOM" id="CLU_1870817_0_0_2"/>
<keyword evidence="1" id="KW-0812">Transmembrane</keyword>
<feature type="transmembrane region" description="Helical" evidence="1">
    <location>
        <begin position="68"/>
        <end position="90"/>
    </location>
</feature>
<keyword evidence="1" id="KW-0472">Membrane</keyword>
<dbReference type="BioCyc" id="PSP1104324:GJSN-515-MONOMER"/>
<evidence type="ECO:0000313" key="2">
    <source>
        <dbReference type="EMBL" id="AET31977.1"/>
    </source>
</evidence>
<keyword evidence="1" id="KW-1133">Transmembrane helix</keyword>
<name>G7VH74_9CREN</name>
<dbReference type="eggNOG" id="arCOG09844">
    <property type="taxonomic scope" value="Archaea"/>
</dbReference>
<accession>G7VH74</accession>
<dbReference type="RefSeq" id="WP_014287805.1">
    <property type="nucleotide sequence ID" value="NC_016645.1"/>
</dbReference>
<sequence>MIYIFFTVFALVALDNVLFAWRICGGRGDLVKAHQLFGVLTLVINYSTTYVLASTATPLALLTTSTHIVFGILALYLALLQTTISMASWIYAATCVEGAARYTYAALAAAALPPAIIYILSIETLKTLLPS</sequence>
<reference evidence="2 3" key="1">
    <citation type="journal article" date="2012" name="J. Bacteriol.">
        <title>Complete genome sequence of strain 1860, a crenarchaeon of the genus pyrobaculum able to grow with various electron acceptors.</title>
        <authorList>
            <person name="Mardanov A.V."/>
            <person name="Gumerov V.M."/>
            <person name="Slobodkina G.B."/>
            <person name="Beletsky A.V."/>
            <person name="Bonch-Osmolovskaya E.A."/>
            <person name="Ravin N.V."/>
            <person name="Skryabin K.G."/>
        </authorList>
    </citation>
    <scope>NUCLEOTIDE SEQUENCE [LARGE SCALE GENOMIC DNA]</scope>
    <source>
        <strain evidence="2 3">1860</strain>
    </source>
</reference>